<organism evidence="7 8">
    <name type="scientific">Mycetomoellerius zeteki</name>
    <dbReference type="NCBI Taxonomy" id="64791"/>
    <lineage>
        <taxon>Eukaryota</taxon>
        <taxon>Metazoa</taxon>
        <taxon>Ecdysozoa</taxon>
        <taxon>Arthropoda</taxon>
        <taxon>Hexapoda</taxon>
        <taxon>Insecta</taxon>
        <taxon>Pterygota</taxon>
        <taxon>Neoptera</taxon>
        <taxon>Endopterygota</taxon>
        <taxon>Hymenoptera</taxon>
        <taxon>Apocrita</taxon>
        <taxon>Aculeata</taxon>
        <taxon>Formicoidea</taxon>
        <taxon>Formicidae</taxon>
        <taxon>Myrmicinae</taxon>
        <taxon>Mycetomoellerius</taxon>
    </lineage>
</organism>
<dbReference type="Proteomes" id="UP000075809">
    <property type="component" value="Unassembled WGS sequence"/>
</dbReference>
<evidence type="ECO:0000313" key="8">
    <source>
        <dbReference type="Proteomes" id="UP000075809"/>
    </source>
</evidence>
<evidence type="ECO:0000256" key="1">
    <source>
        <dbReference type="ARBA" id="ARBA00011764"/>
    </source>
</evidence>
<feature type="domain" description="Myb/SANT-like DNA-binding" evidence="6">
    <location>
        <begin position="15"/>
        <end position="89"/>
    </location>
</feature>
<dbReference type="STRING" id="64791.A0A151WIX5"/>
<dbReference type="AlphaFoldDB" id="A0A151WIX5"/>
<dbReference type="EMBL" id="KQ983057">
    <property type="protein sequence ID" value="KYQ47798.1"/>
    <property type="molecule type" value="Genomic_DNA"/>
</dbReference>
<keyword evidence="3" id="KW-0805">Transcription regulation</keyword>
<evidence type="ECO:0000313" key="7">
    <source>
        <dbReference type="EMBL" id="KYQ47798.1"/>
    </source>
</evidence>
<dbReference type="PANTHER" id="PTHR21411">
    <property type="entry name" value="APONTIC"/>
    <property type="match status" value="1"/>
</dbReference>
<evidence type="ECO:0000256" key="4">
    <source>
        <dbReference type="ARBA" id="ARBA00023163"/>
    </source>
</evidence>
<accession>A0A151WIX5</accession>
<dbReference type="InterPro" id="IPR028002">
    <property type="entry name" value="Myb_DNA-bind_5"/>
</dbReference>
<proteinExistence type="predicted"/>
<evidence type="ECO:0000256" key="5">
    <source>
        <dbReference type="ARBA" id="ARBA00025466"/>
    </source>
</evidence>
<reference evidence="7 8" key="1">
    <citation type="submission" date="2015-09" db="EMBL/GenBank/DDBJ databases">
        <title>Trachymyrmex zeteki WGS genome.</title>
        <authorList>
            <person name="Nygaard S."/>
            <person name="Hu H."/>
            <person name="Boomsma J."/>
            <person name="Zhang G."/>
        </authorList>
    </citation>
    <scope>NUCLEOTIDE SEQUENCE [LARGE SCALE GENOMIC DNA]</scope>
    <source>
        <strain evidence="7">Tzet28-1</strain>
        <tissue evidence="7">Whole body</tissue>
    </source>
</reference>
<protein>
    <recommendedName>
        <fullName evidence="2">Regulatory protein zeste</fullName>
    </recommendedName>
</protein>
<evidence type="ECO:0000256" key="3">
    <source>
        <dbReference type="ARBA" id="ARBA00023015"/>
    </source>
</evidence>
<comment type="function">
    <text evidence="5">Involved in transvection phenomena (= synapsis-dependent gene expression), where the synaptic pairing of chromosomes carrying genes with which zeste interacts influences the expression of these genes. Zeste binds to DNA and stimulates transcription from a nearby promoter.</text>
</comment>
<sequence length="98" mass="11278">MSSEGNIKNKQQRKRAENFSEAEKMILTNLVLQYKDVIENKKSDSVTSKDKDKCWKTIEIAFNSRSSAKCRSSEVLRSCWDNLKKKNKKVFCGKNAAL</sequence>
<dbReference type="PANTHER" id="PTHR21411:SF0">
    <property type="entry name" value="REGULATORY PROTEIN ZESTE"/>
    <property type="match status" value="1"/>
</dbReference>
<keyword evidence="4" id="KW-0804">Transcription</keyword>
<name>A0A151WIX5_9HYME</name>
<evidence type="ECO:0000259" key="6">
    <source>
        <dbReference type="Pfam" id="PF13873"/>
    </source>
</evidence>
<keyword evidence="8" id="KW-1185">Reference proteome</keyword>
<gene>
    <name evidence="7" type="ORF">ALC60_13163</name>
</gene>
<evidence type="ECO:0000256" key="2">
    <source>
        <dbReference type="ARBA" id="ARBA00016807"/>
    </source>
</evidence>
<comment type="subunit">
    <text evidence="1">Self-associates forming complexes of several hundred monomers.</text>
</comment>
<dbReference type="Pfam" id="PF13873">
    <property type="entry name" value="Myb_DNA-bind_5"/>
    <property type="match status" value="1"/>
</dbReference>